<proteinExistence type="predicted"/>
<evidence type="ECO:0000313" key="4">
    <source>
        <dbReference type="Proteomes" id="UP001362899"/>
    </source>
</evidence>
<dbReference type="Pfam" id="PF00024">
    <property type="entry name" value="PAN_1"/>
    <property type="match status" value="1"/>
</dbReference>
<sequence>MNNGNEKPYRQKTWRTMFHLVSALFVIICSTSVVMIHFMQKKNEITFNDMNELAATGTNQKSYMDDPSLALSNPSNFDDARSVADKSYLVMKTGASTMTERITAHKNTTFKWFPFFSVYGDYDTEILGIEIVNTLGYYSADVMNRKELEIYKARQISLVDHWGWFSEDLVVPEPKLSPKIRRQNARRPIKYASAQLSKFKTIPALGHAWSQDNSKDWYVLLNDNVIFLPSVLAAATAGKNPKDILLLGKNVGMEYNVLSENSAIILSRGAMSTLFGFTAQSISDEVNESFEAAQQSKIGDGIIENRLKSKTSKNFMKFADIHNGIGLFQGNFISATVCHATNWCSPVGVLTFISVWELKEMAAWYDNLMRLGGFKYIPLYYDLYRDFILPHAVYEISSWQVNYDNVDGSIAPSVRKDGKSLAAKSVQNCRDECENDPSCLMYAYREGTICELFLDAVISGYAYNDHILGCSKSNSIVGYITSRIVGLRADAVCDPLIIDENIDTSKSEGWHFRELVTDSSKKN</sequence>
<dbReference type="Proteomes" id="UP001362899">
    <property type="component" value="Unassembled WGS sequence"/>
</dbReference>
<gene>
    <name evidence="3" type="ORF">DASB73_018040</name>
</gene>
<organism evidence="3 4">
    <name type="scientific">Starmerella bacillaris</name>
    <name type="common">Yeast</name>
    <name type="synonym">Candida zemplinina</name>
    <dbReference type="NCBI Taxonomy" id="1247836"/>
    <lineage>
        <taxon>Eukaryota</taxon>
        <taxon>Fungi</taxon>
        <taxon>Dikarya</taxon>
        <taxon>Ascomycota</taxon>
        <taxon>Saccharomycotina</taxon>
        <taxon>Dipodascomycetes</taxon>
        <taxon>Dipodascales</taxon>
        <taxon>Trichomonascaceae</taxon>
        <taxon>Starmerella</taxon>
    </lineage>
</organism>
<keyword evidence="1" id="KW-1133">Transmembrane helix</keyword>
<dbReference type="InterPro" id="IPR003609">
    <property type="entry name" value="Pan_app"/>
</dbReference>
<keyword evidence="4" id="KW-1185">Reference proteome</keyword>
<accession>A0AAV5RJN7</accession>
<feature type="transmembrane region" description="Helical" evidence="1">
    <location>
        <begin position="20"/>
        <end position="39"/>
    </location>
</feature>
<evidence type="ECO:0000259" key="2">
    <source>
        <dbReference type="Pfam" id="PF00024"/>
    </source>
</evidence>
<name>A0AAV5RJN7_STABA</name>
<reference evidence="3 4" key="1">
    <citation type="journal article" date="2023" name="Elife">
        <title>Identification of key yeast species and microbe-microbe interactions impacting larval growth of Drosophila in the wild.</title>
        <authorList>
            <person name="Mure A."/>
            <person name="Sugiura Y."/>
            <person name="Maeda R."/>
            <person name="Honda K."/>
            <person name="Sakurai N."/>
            <person name="Takahashi Y."/>
            <person name="Watada M."/>
            <person name="Katoh T."/>
            <person name="Gotoh A."/>
            <person name="Gotoh Y."/>
            <person name="Taniguchi I."/>
            <person name="Nakamura K."/>
            <person name="Hayashi T."/>
            <person name="Katayama T."/>
            <person name="Uemura T."/>
            <person name="Hattori Y."/>
        </authorList>
    </citation>
    <scope>NUCLEOTIDE SEQUENCE [LARGE SCALE GENOMIC DNA]</scope>
    <source>
        <strain evidence="3 4">SB-73</strain>
    </source>
</reference>
<protein>
    <recommendedName>
        <fullName evidence="2">Apple domain-containing protein</fullName>
    </recommendedName>
</protein>
<comment type="caution">
    <text evidence="3">The sequence shown here is derived from an EMBL/GenBank/DDBJ whole genome shotgun (WGS) entry which is preliminary data.</text>
</comment>
<evidence type="ECO:0000313" key="3">
    <source>
        <dbReference type="EMBL" id="GMM50846.1"/>
    </source>
</evidence>
<dbReference type="AlphaFoldDB" id="A0AAV5RJN7"/>
<evidence type="ECO:0000256" key="1">
    <source>
        <dbReference type="SAM" id="Phobius"/>
    </source>
</evidence>
<dbReference type="Gene3D" id="3.50.4.10">
    <property type="entry name" value="Hepatocyte Growth Factor"/>
    <property type="match status" value="1"/>
</dbReference>
<keyword evidence="1" id="KW-0812">Transmembrane</keyword>
<dbReference type="EMBL" id="BTGC01000003">
    <property type="protein sequence ID" value="GMM50846.1"/>
    <property type="molecule type" value="Genomic_DNA"/>
</dbReference>
<keyword evidence="1" id="KW-0472">Membrane</keyword>
<feature type="domain" description="Apple" evidence="2">
    <location>
        <begin position="404"/>
        <end position="459"/>
    </location>
</feature>